<keyword evidence="2" id="KW-1185">Reference proteome</keyword>
<sequence length="219" mass="23690">MDTSSAVARAGPGSSASTSSQSLNNSSSSTVAASSTSKVGPTSWMHTVSSFTRSTRIIWSSRDTRPSRTSAIPTEECFTSNFGFKLFCSMETQCGHWLQHPQTGVMPRPPFSSYPPVYPTPFLLPTRGIPHLSVASNDSLPPGVPSVADVGPTPTSSAASGQQVVGRRFRDADRTTFWNWECVHEFDANERSAVNEQLDAWTAHKTDTGVVYYYNAETG</sequence>
<gene>
    <name evidence="1" type="ORF">Pint_22576</name>
</gene>
<organism evidence="1 2">
    <name type="scientific">Pistacia integerrima</name>
    <dbReference type="NCBI Taxonomy" id="434235"/>
    <lineage>
        <taxon>Eukaryota</taxon>
        <taxon>Viridiplantae</taxon>
        <taxon>Streptophyta</taxon>
        <taxon>Embryophyta</taxon>
        <taxon>Tracheophyta</taxon>
        <taxon>Spermatophyta</taxon>
        <taxon>Magnoliopsida</taxon>
        <taxon>eudicotyledons</taxon>
        <taxon>Gunneridae</taxon>
        <taxon>Pentapetalae</taxon>
        <taxon>rosids</taxon>
        <taxon>malvids</taxon>
        <taxon>Sapindales</taxon>
        <taxon>Anacardiaceae</taxon>
        <taxon>Pistacia</taxon>
    </lineage>
</organism>
<comment type="caution">
    <text evidence="1">The sequence shown here is derived from an EMBL/GenBank/DDBJ whole genome shotgun (WGS) entry which is preliminary data.</text>
</comment>
<protein>
    <submittedName>
        <fullName evidence="1">Uncharacterized protein</fullName>
    </submittedName>
</protein>
<name>A0ACC0YHV9_9ROSI</name>
<proteinExistence type="predicted"/>
<dbReference type="EMBL" id="CM047741">
    <property type="protein sequence ID" value="KAJ0037595.1"/>
    <property type="molecule type" value="Genomic_DNA"/>
</dbReference>
<evidence type="ECO:0000313" key="2">
    <source>
        <dbReference type="Proteomes" id="UP001163603"/>
    </source>
</evidence>
<evidence type="ECO:0000313" key="1">
    <source>
        <dbReference type="EMBL" id="KAJ0037595.1"/>
    </source>
</evidence>
<dbReference type="Proteomes" id="UP001163603">
    <property type="component" value="Chromosome 6"/>
</dbReference>
<reference evidence="2" key="1">
    <citation type="journal article" date="2023" name="G3 (Bethesda)">
        <title>Genome assembly and association tests identify interacting loci associated with vigor, precocity, and sex in interspecific pistachio rootstocks.</title>
        <authorList>
            <person name="Palmer W."/>
            <person name="Jacygrad E."/>
            <person name="Sagayaradj S."/>
            <person name="Cavanaugh K."/>
            <person name="Han R."/>
            <person name="Bertier L."/>
            <person name="Beede B."/>
            <person name="Kafkas S."/>
            <person name="Golino D."/>
            <person name="Preece J."/>
            <person name="Michelmore R."/>
        </authorList>
    </citation>
    <scope>NUCLEOTIDE SEQUENCE [LARGE SCALE GENOMIC DNA]</scope>
</reference>
<accession>A0ACC0YHV9</accession>